<dbReference type="Pfam" id="PF16506">
    <property type="entry name" value="DiSB-ORF2_chro"/>
    <property type="match status" value="1"/>
</dbReference>
<evidence type="ECO:0000259" key="2">
    <source>
        <dbReference type="Pfam" id="PF16506"/>
    </source>
</evidence>
<feature type="transmembrane region" description="Helical" evidence="1">
    <location>
        <begin position="398"/>
        <end position="422"/>
    </location>
</feature>
<feature type="domain" description="Putative virion glycoprotein N-terminal" evidence="2">
    <location>
        <begin position="84"/>
        <end position="373"/>
    </location>
</feature>
<evidence type="ECO:0000256" key="1">
    <source>
        <dbReference type="SAM" id="Phobius"/>
    </source>
</evidence>
<reference evidence="3" key="1">
    <citation type="journal article" date="2021" name="Virol. J.">
        <title>Ever-increasing viral diversity associated with the red imported fire ant Solenopsis invicta (Formicidae: Hymenoptera).</title>
        <authorList>
            <person name="Xavier C.A.D."/>
            <person name="Allen M.L."/>
            <person name="Whitfield A.E."/>
        </authorList>
    </citation>
    <scope>NUCLEOTIDE SEQUENCE</scope>
    <source>
        <strain evidence="3">C:Mississipi</strain>
    </source>
</reference>
<proteinExistence type="predicted"/>
<sequence>MSVFLFLLVISLGTRCFTLSIDELPQGSDGSFIYGFTTSSALDYASSIFNHSLYSAWSSFTKRGATFSRVGYVTFSPFHFDRSCVQFITTHVLFYSGCSLPPHCGPPISLKVSATWYGSETFFCSSLYSCPDNTFCRHDQLEHTYYSFELPKYWINPVHNGGESISVFMEDITEYSSKYFLVDHLKTKTAYIYSKECVMRSHRANLDRSLVPDLLHVNFSSGAQSQCVEALTESFHKILCAPISNHTHDSFTVRANKALLKSLVFHLIVNLNSGYPYIYTNVNFSVPSAPRMYLNETSCMTRAWYEYSIPAFSRCDPTVYPFDIECYHIESHYSNPFALAFNFFLNKIKDALFWILSQIESELATIITWILSIFKKVFLFLLDLILDIPMVFQFLCTYAFVWIMYKSHIIAITVAGTLWIFFSNY</sequence>
<accession>A0A891H1Z5</accession>
<keyword evidence="1" id="KW-0472">Membrane</keyword>
<dbReference type="EMBL" id="MT860234">
    <property type="protein sequence ID" value="QRK69407.1"/>
    <property type="molecule type" value="Genomic_RNA"/>
</dbReference>
<name>A0A891H1Z5_9VIRU</name>
<keyword evidence="1" id="KW-0812">Transmembrane</keyword>
<keyword evidence="1" id="KW-1133">Transmembrane helix</keyword>
<organism evidence="3">
    <name type="scientific">Solenopsis invicta virus 17</name>
    <dbReference type="NCBI Taxonomy" id="2810813"/>
    <lineage>
        <taxon>Viruses</taxon>
        <taxon>Riboviria</taxon>
        <taxon>Orthornavirae</taxon>
        <taxon>Pisuviricota</taxon>
        <taxon>Pisoniviricetes</taxon>
        <taxon>Picornavirales</taxon>
        <taxon>Iflaviridae</taxon>
    </lineage>
</organism>
<evidence type="ECO:0000313" key="3">
    <source>
        <dbReference type="EMBL" id="QRK69407.1"/>
    </source>
</evidence>
<protein>
    <submittedName>
        <fullName evidence="3">Glycoprotein</fullName>
    </submittedName>
</protein>
<dbReference type="InterPro" id="IPR032433">
    <property type="entry name" value="DiSB-ORF2_chro"/>
</dbReference>